<name>A0A9P7GRN2_9AGAR</name>
<keyword evidence="7" id="KW-0539">Nucleus</keyword>
<feature type="binding site" evidence="7">
    <location>
        <position position="18"/>
    </location>
    <ligand>
        <name>ATP</name>
        <dbReference type="ChEBI" id="CHEBI:30616"/>
    </ligand>
</feature>
<keyword evidence="1 7" id="KW-0690">Ribosome biogenesis</keyword>
<accession>A0A9P7GRN2</accession>
<feature type="region of interest" description="NMPbind" evidence="7">
    <location>
        <begin position="40"/>
        <end position="63"/>
    </location>
</feature>
<dbReference type="GO" id="GO:0016887">
    <property type="term" value="F:ATP hydrolysis activity"/>
    <property type="evidence" value="ECO:0007669"/>
    <property type="project" value="UniProtKB-UniRule"/>
</dbReference>
<comment type="similarity">
    <text evidence="7">Belongs to the adenylate kinase family. AK6 subfamily.</text>
</comment>
<evidence type="ECO:0000313" key="9">
    <source>
        <dbReference type="Proteomes" id="UP000717328"/>
    </source>
</evidence>
<comment type="catalytic activity">
    <reaction evidence="7">
        <text>ATP + H2O = ADP + phosphate + H(+)</text>
        <dbReference type="Rhea" id="RHEA:13065"/>
        <dbReference type="ChEBI" id="CHEBI:15377"/>
        <dbReference type="ChEBI" id="CHEBI:15378"/>
        <dbReference type="ChEBI" id="CHEBI:30616"/>
        <dbReference type="ChEBI" id="CHEBI:43474"/>
        <dbReference type="ChEBI" id="CHEBI:456216"/>
    </reaction>
</comment>
<dbReference type="SUPFAM" id="SSF52540">
    <property type="entry name" value="P-loop containing nucleoside triphosphate hydrolases"/>
    <property type="match status" value="1"/>
</dbReference>
<feature type="binding site" evidence="7">
    <location>
        <position position="21"/>
    </location>
    <ligand>
        <name>ATP</name>
        <dbReference type="ChEBI" id="CHEBI:30616"/>
    </ligand>
</feature>
<evidence type="ECO:0000256" key="4">
    <source>
        <dbReference type="ARBA" id="ARBA00022741"/>
    </source>
</evidence>
<evidence type="ECO:0000256" key="6">
    <source>
        <dbReference type="ARBA" id="ARBA00022840"/>
    </source>
</evidence>
<feature type="binding site" evidence="7">
    <location>
        <position position="20"/>
    </location>
    <ligand>
        <name>ATP</name>
        <dbReference type="ChEBI" id="CHEBI:30616"/>
    </ligand>
</feature>
<dbReference type="EC" id="2.7.4.3" evidence="7"/>
<keyword evidence="3 7" id="KW-0808">Transferase</keyword>
<organism evidence="8 9">
    <name type="scientific">Sphagnurus paluster</name>
    <dbReference type="NCBI Taxonomy" id="117069"/>
    <lineage>
        <taxon>Eukaryota</taxon>
        <taxon>Fungi</taxon>
        <taxon>Dikarya</taxon>
        <taxon>Basidiomycota</taxon>
        <taxon>Agaricomycotina</taxon>
        <taxon>Agaricomycetes</taxon>
        <taxon>Agaricomycetidae</taxon>
        <taxon>Agaricales</taxon>
        <taxon>Tricholomatineae</taxon>
        <taxon>Lyophyllaceae</taxon>
        <taxon>Sphagnurus</taxon>
    </lineage>
</organism>
<comment type="subcellular location">
    <subcellularLocation>
        <location evidence="7">Cytoplasm</location>
    </subcellularLocation>
    <subcellularLocation>
        <location evidence="7">Nucleus</location>
    </subcellularLocation>
</comment>
<proteinExistence type="inferred from homology"/>
<dbReference type="HAMAP" id="MF_00039">
    <property type="entry name" value="Adenylate_kinase_AK6"/>
    <property type="match status" value="1"/>
</dbReference>
<dbReference type="GO" id="GO:0004017">
    <property type="term" value="F:AMP kinase activity"/>
    <property type="evidence" value="ECO:0007669"/>
    <property type="project" value="UniProtKB-UniRule"/>
</dbReference>
<sequence>MSSASRQAPVIIITGTPGTGKSTHAQLLADESPIPLKNINVGEWVKERGLYEEYDQEWQSYTVDEDRVCLFVIAATPVPTPTRQLLDELEPIVADGGVILDWHTCEAFPERWADLVVVLRCDHSKLWERLEKRGYPLKKIQENNEAEIMQVVLEEARSSYPAEIVVELSSEGMEDLEANIARIVEWIKIWQKQHSGET</sequence>
<comment type="catalytic activity">
    <reaction evidence="7">
        <text>AMP + ATP = 2 ADP</text>
        <dbReference type="Rhea" id="RHEA:12973"/>
        <dbReference type="ChEBI" id="CHEBI:30616"/>
        <dbReference type="ChEBI" id="CHEBI:456215"/>
        <dbReference type="ChEBI" id="CHEBI:456216"/>
        <dbReference type="EC" id="2.7.4.3"/>
    </reaction>
</comment>
<keyword evidence="9" id="KW-1185">Reference proteome</keyword>
<dbReference type="OrthoDB" id="10251185at2759"/>
<reference evidence="8" key="1">
    <citation type="submission" date="2021-02" db="EMBL/GenBank/DDBJ databases">
        <authorList>
            <person name="Nieuwenhuis M."/>
            <person name="Van De Peppel L.J.J."/>
        </authorList>
    </citation>
    <scope>NUCLEOTIDE SEQUENCE</scope>
    <source>
        <strain evidence="8">D49</strain>
    </source>
</reference>
<dbReference type="GO" id="GO:0005634">
    <property type="term" value="C:nucleus"/>
    <property type="evidence" value="ECO:0007669"/>
    <property type="project" value="UniProtKB-SubCell"/>
</dbReference>
<comment type="function">
    <text evidence="7">Broad-specificity nucleoside monophosphate (NMP) kinase that catalyzes the reversible transfer of the terminal phosphate group between nucleoside triphosphates and monophosphates. Has also ATPase activity. Involved in the late cytoplasmic maturation steps of the 40S ribosomal particles, specifically 18S rRNA maturation. While NMP activity is not required for ribosome maturation, ATPase activity is. Associates transiently with small ribosomal subunit protein uS11. ATP hydrolysis breaks the interaction with uS11. May temporarily remove uS11 from the ribosome to enable a conformational change of the ribosomal RNA that is needed for the final maturation step of the small ribosomal subunit. Its NMP activity may have a role in nuclear energy homeostasis.</text>
</comment>
<dbReference type="InterPro" id="IPR020618">
    <property type="entry name" value="Adenyl_kinase_AK6"/>
</dbReference>
<keyword evidence="5 7" id="KW-0418">Kinase</keyword>
<dbReference type="GO" id="GO:0005524">
    <property type="term" value="F:ATP binding"/>
    <property type="evidence" value="ECO:0007669"/>
    <property type="project" value="UniProtKB-KW"/>
</dbReference>
<comment type="caution">
    <text evidence="7">Lacks conserved residue(s) required for the propagation of feature annotation.</text>
</comment>
<feature type="binding site" evidence="7">
    <location>
        <position position="22"/>
    </location>
    <ligand>
        <name>ATP</name>
        <dbReference type="ChEBI" id="CHEBI:30616"/>
    </ligand>
</feature>
<dbReference type="EMBL" id="JABCKI010000001">
    <property type="protein sequence ID" value="KAG5654769.1"/>
    <property type="molecule type" value="Genomic_DNA"/>
</dbReference>
<keyword evidence="2 7" id="KW-0698">rRNA processing</keyword>
<feature type="binding site" evidence="7">
    <location>
        <position position="23"/>
    </location>
    <ligand>
        <name>ATP</name>
        <dbReference type="ChEBI" id="CHEBI:30616"/>
    </ligand>
</feature>
<dbReference type="GO" id="GO:0006364">
    <property type="term" value="P:rRNA processing"/>
    <property type="evidence" value="ECO:0007669"/>
    <property type="project" value="UniProtKB-KW"/>
</dbReference>
<dbReference type="Pfam" id="PF13238">
    <property type="entry name" value="AAA_18"/>
    <property type="match status" value="1"/>
</dbReference>
<feature type="region of interest" description="LID" evidence="7">
    <location>
        <begin position="132"/>
        <end position="142"/>
    </location>
</feature>
<dbReference type="GO" id="GO:0005737">
    <property type="term" value="C:cytoplasm"/>
    <property type="evidence" value="ECO:0007669"/>
    <property type="project" value="UniProtKB-SubCell"/>
</dbReference>
<comment type="subunit">
    <text evidence="7">Interacts with small ribosomal subunit protein uS11. Not a structural component of 43S pre-ribosomes, but transiently interacts with them by binding to uS11.</text>
</comment>
<feature type="binding site" evidence="7">
    <location>
        <position position="133"/>
    </location>
    <ligand>
        <name>ATP</name>
        <dbReference type="ChEBI" id="CHEBI:30616"/>
    </ligand>
</feature>
<dbReference type="Proteomes" id="UP000717328">
    <property type="component" value="Unassembled WGS sequence"/>
</dbReference>
<keyword evidence="4 7" id="KW-0547">Nucleotide-binding</keyword>
<evidence type="ECO:0000256" key="2">
    <source>
        <dbReference type="ARBA" id="ARBA00022552"/>
    </source>
</evidence>
<dbReference type="PANTHER" id="PTHR12595">
    <property type="entry name" value="POS9-ACTIVATING FACTOR FAP7-RELATED"/>
    <property type="match status" value="1"/>
</dbReference>
<dbReference type="GO" id="GO:0042274">
    <property type="term" value="P:ribosomal small subunit biogenesis"/>
    <property type="evidence" value="ECO:0007669"/>
    <property type="project" value="UniProtKB-UniRule"/>
</dbReference>
<dbReference type="AlphaFoldDB" id="A0A9P7GRN2"/>
<dbReference type="InterPro" id="IPR027417">
    <property type="entry name" value="P-loop_NTPase"/>
</dbReference>
<evidence type="ECO:0000256" key="7">
    <source>
        <dbReference type="HAMAP-Rule" id="MF_03173"/>
    </source>
</evidence>
<evidence type="ECO:0000256" key="3">
    <source>
        <dbReference type="ARBA" id="ARBA00022679"/>
    </source>
</evidence>
<evidence type="ECO:0000256" key="5">
    <source>
        <dbReference type="ARBA" id="ARBA00022777"/>
    </source>
</evidence>
<dbReference type="PANTHER" id="PTHR12595:SF0">
    <property type="entry name" value="ADENYLATE KINASE ISOENZYME 6"/>
    <property type="match status" value="1"/>
</dbReference>
<protein>
    <recommendedName>
        <fullName evidence="7">Adenylate kinase isoenzyme 6 homolog</fullName>
        <shortName evidence="7">AK6</shortName>
        <ecNumber evidence="7">2.7.4.3</ecNumber>
    </recommendedName>
    <alternativeName>
        <fullName evidence="7">Dual activity adenylate kinase/ATPase</fullName>
        <shortName evidence="7">AK/ATPase</shortName>
    </alternativeName>
</protein>
<evidence type="ECO:0000256" key="1">
    <source>
        <dbReference type="ARBA" id="ARBA00022517"/>
    </source>
</evidence>
<keyword evidence="6 7" id="KW-0067">ATP-binding</keyword>
<reference evidence="8" key="2">
    <citation type="submission" date="2021-10" db="EMBL/GenBank/DDBJ databases">
        <title>Phylogenomics reveals ancestral predisposition of the termite-cultivated fungus Termitomyces towards a domesticated lifestyle.</title>
        <authorList>
            <person name="Auxier B."/>
            <person name="Grum-Grzhimaylo A."/>
            <person name="Cardenas M.E."/>
            <person name="Lodge J.D."/>
            <person name="Laessoe T."/>
            <person name="Pedersen O."/>
            <person name="Smith M.E."/>
            <person name="Kuyper T.W."/>
            <person name="Franco-Molano E.A."/>
            <person name="Baroni T.J."/>
            <person name="Aanen D.K."/>
        </authorList>
    </citation>
    <scope>NUCLEOTIDE SEQUENCE</scope>
    <source>
        <strain evidence="8">D49</strain>
    </source>
</reference>
<dbReference type="Gene3D" id="3.40.50.300">
    <property type="entry name" value="P-loop containing nucleotide triphosphate hydrolases"/>
    <property type="match status" value="1"/>
</dbReference>
<gene>
    <name evidence="8" type="ORF">H0H81_003777</name>
</gene>
<evidence type="ECO:0000313" key="8">
    <source>
        <dbReference type="EMBL" id="KAG5654769.1"/>
    </source>
</evidence>
<comment type="caution">
    <text evidence="8">The sequence shown here is derived from an EMBL/GenBank/DDBJ whole genome shotgun (WGS) entry which is preliminary data.</text>
</comment>
<keyword evidence="7" id="KW-0963">Cytoplasm</keyword>